<organism evidence="2 3">
    <name type="scientific">Roseimicrobium gellanilyticum</name>
    <dbReference type="NCBI Taxonomy" id="748857"/>
    <lineage>
        <taxon>Bacteria</taxon>
        <taxon>Pseudomonadati</taxon>
        <taxon>Verrucomicrobiota</taxon>
        <taxon>Verrucomicrobiia</taxon>
        <taxon>Verrucomicrobiales</taxon>
        <taxon>Verrucomicrobiaceae</taxon>
        <taxon>Roseimicrobium</taxon>
    </lineage>
</organism>
<sequence length="426" mass="47247">MPERVAIVIPCYNHARYVGEALESVLAQTRKPDRILVIDDGSKDNSVEVLRSFEKRGVEVGARENRGAHNTINELVAKAATDCDFIGILNSDDRYLPDRVAKCLLSAQEHPGKAVFSTKLRVIDGDGALMPEDAPRSRWFHGAWTLGAQEGVDISEWLGQANFIATTTNVFARASYLHANPMRDYRFIHDYFFLSTAALENQIQIVPEVLLEYRVHGSNTIATKPEPLIKEMIRLQLDFYKHHAARLQSNAQFRERFYRYVRSTWDSISSLHAGLVQVALAQLAAKTNDAELEEIAALLTGPEMEVFPNKELTTSLGASSASGGIAAGAGALAQRVTELKQTVTREKAERETLAALARLRQSLLSSKWIQLGLALGFAKSLRTSKGKTPQEKLNSLRKACRQSGWLGFGAKVGSKVCRELRQLDEK</sequence>
<dbReference type="Gene3D" id="3.90.550.10">
    <property type="entry name" value="Spore Coat Polysaccharide Biosynthesis Protein SpsA, Chain A"/>
    <property type="match status" value="1"/>
</dbReference>
<dbReference type="GO" id="GO:0016740">
    <property type="term" value="F:transferase activity"/>
    <property type="evidence" value="ECO:0007669"/>
    <property type="project" value="UniProtKB-KW"/>
</dbReference>
<accession>A0A366HDH3</accession>
<name>A0A366HDH3_9BACT</name>
<dbReference type="PANTHER" id="PTHR43685">
    <property type="entry name" value="GLYCOSYLTRANSFERASE"/>
    <property type="match status" value="1"/>
</dbReference>
<dbReference type="PANTHER" id="PTHR43685:SF2">
    <property type="entry name" value="GLYCOSYLTRANSFERASE 2-LIKE DOMAIN-CONTAINING PROTEIN"/>
    <property type="match status" value="1"/>
</dbReference>
<dbReference type="CDD" id="cd00761">
    <property type="entry name" value="Glyco_tranf_GTA_type"/>
    <property type="match status" value="1"/>
</dbReference>
<dbReference type="OrthoDB" id="396512at2"/>
<dbReference type="AlphaFoldDB" id="A0A366HDH3"/>
<dbReference type="Pfam" id="PF00535">
    <property type="entry name" value="Glycos_transf_2"/>
    <property type="match status" value="1"/>
</dbReference>
<feature type="domain" description="Glycosyltransferase 2-like" evidence="1">
    <location>
        <begin position="7"/>
        <end position="133"/>
    </location>
</feature>
<gene>
    <name evidence="2" type="ORF">DES53_109203</name>
</gene>
<dbReference type="Proteomes" id="UP000253426">
    <property type="component" value="Unassembled WGS sequence"/>
</dbReference>
<comment type="caution">
    <text evidence="2">The sequence shown here is derived from an EMBL/GenBank/DDBJ whole genome shotgun (WGS) entry which is preliminary data.</text>
</comment>
<evidence type="ECO:0000259" key="1">
    <source>
        <dbReference type="Pfam" id="PF00535"/>
    </source>
</evidence>
<dbReference type="InterPro" id="IPR050834">
    <property type="entry name" value="Glycosyltransf_2"/>
</dbReference>
<reference evidence="2 3" key="1">
    <citation type="submission" date="2018-06" db="EMBL/GenBank/DDBJ databases">
        <title>Genomic Encyclopedia of Type Strains, Phase IV (KMG-IV): sequencing the most valuable type-strain genomes for metagenomic binning, comparative biology and taxonomic classification.</title>
        <authorList>
            <person name="Goeker M."/>
        </authorList>
    </citation>
    <scope>NUCLEOTIDE SEQUENCE [LARGE SCALE GENOMIC DNA]</scope>
    <source>
        <strain evidence="2 3">DSM 25532</strain>
    </source>
</reference>
<dbReference type="GO" id="GO:0044010">
    <property type="term" value="P:single-species biofilm formation"/>
    <property type="evidence" value="ECO:0007669"/>
    <property type="project" value="TreeGrafter"/>
</dbReference>
<evidence type="ECO:0000313" key="2">
    <source>
        <dbReference type="EMBL" id="RBP39775.1"/>
    </source>
</evidence>
<dbReference type="InterPro" id="IPR001173">
    <property type="entry name" value="Glyco_trans_2-like"/>
</dbReference>
<keyword evidence="3" id="KW-1185">Reference proteome</keyword>
<dbReference type="InterPro" id="IPR029044">
    <property type="entry name" value="Nucleotide-diphossugar_trans"/>
</dbReference>
<dbReference type="EMBL" id="QNRR01000009">
    <property type="protein sequence ID" value="RBP39775.1"/>
    <property type="molecule type" value="Genomic_DNA"/>
</dbReference>
<dbReference type="RefSeq" id="WP_113960661.1">
    <property type="nucleotide sequence ID" value="NZ_QNRR01000009.1"/>
</dbReference>
<evidence type="ECO:0000313" key="3">
    <source>
        <dbReference type="Proteomes" id="UP000253426"/>
    </source>
</evidence>
<dbReference type="SUPFAM" id="SSF53448">
    <property type="entry name" value="Nucleotide-diphospho-sugar transferases"/>
    <property type="match status" value="1"/>
</dbReference>
<proteinExistence type="predicted"/>
<protein>
    <submittedName>
        <fullName evidence="2">Glycosyltransferase involved in cell wall biosynthesis</fullName>
    </submittedName>
</protein>
<keyword evidence="2" id="KW-0808">Transferase</keyword>